<dbReference type="SMART" id="SM00881">
    <property type="entry name" value="CoA_binding"/>
    <property type="match status" value="1"/>
</dbReference>
<proteinExistence type="inferred from homology"/>
<dbReference type="InterPro" id="IPR036291">
    <property type="entry name" value="NAD(P)-bd_dom_sf"/>
</dbReference>
<evidence type="ECO:0000256" key="1">
    <source>
        <dbReference type="ARBA" id="ARBA00022490"/>
    </source>
</evidence>
<reference evidence="9 10" key="1">
    <citation type="journal article" date="2019" name="Int. J. Syst. Evol. Microbiol.">
        <title>The Global Catalogue of Microorganisms (GCM) 10K type strain sequencing project: providing services to taxonomists for standard genome sequencing and annotation.</title>
        <authorList>
            <consortium name="The Broad Institute Genomics Platform"/>
            <consortium name="The Broad Institute Genome Sequencing Center for Infectious Disease"/>
            <person name="Wu L."/>
            <person name="Ma J."/>
        </authorList>
    </citation>
    <scope>NUCLEOTIDE SEQUENCE [LARGE SCALE GENOMIC DNA]</scope>
    <source>
        <strain evidence="9 10">JCM 15592</strain>
    </source>
</reference>
<organism evidence="9 10">
    <name type="scientific">Nostocoides veronense</name>
    <dbReference type="NCBI Taxonomy" id="330836"/>
    <lineage>
        <taxon>Bacteria</taxon>
        <taxon>Bacillati</taxon>
        <taxon>Actinomycetota</taxon>
        <taxon>Actinomycetes</taxon>
        <taxon>Micrococcales</taxon>
        <taxon>Intrasporangiaceae</taxon>
        <taxon>Nostocoides</taxon>
    </lineage>
</organism>
<dbReference type="InterPro" id="IPR058236">
    <property type="entry name" value="Rex_actinobacterial-type"/>
</dbReference>
<feature type="binding site" evidence="7">
    <location>
        <begin position="95"/>
        <end position="100"/>
    </location>
    <ligand>
        <name>NAD(+)</name>
        <dbReference type="ChEBI" id="CHEBI:57540"/>
    </ligand>
</feature>
<keyword evidence="1 7" id="KW-0963">Cytoplasm</keyword>
<keyword evidence="2 7" id="KW-0678">Repressor</keyword>
<dbReference type="PANTHER" id="PTHR35786:SF1">
    <property type="entry name" value="REDOX-SENSING TRANSCRIPTIONAL REPRESSOR REX 1"/>
    <property type="match status" value="1"/>
</dbReference>
<evidence type="ECO:0000256" key="6">
    <source>
        <dbReference type="ARBA" id="ARBA00023163"/>
    </source>
</evidence>
<name>A0ABN2LBV4_9MICO</name>
<keyword evidence="6 7" id="KW-0804">Transcription</keyword>
<keyword evidence="10" id="KW-1185">Reference proteome</keyword>
<dbReference type="NCBIfam" id="NF003993">
    <property type="entry name" value="PRK05472.2-2"/>
    <property type="match status" value="1"/>
</dbReference>
<keyword evidence="4 7" id="KW-0520">NAD</keyword>
<dbReference type="NCBIfam" id="NF003992">
    <property type="entry name" value="PRK05472.2-1"/>
    <property type="match status" value="1"/>
</dbReference>
<dbReference type="PANTHER" id="PTHR35786">
    <property type="entry name" value="REDOX-SENSING TRANSCRIPTIONAL REPRESSOR REX"/>
    <property type="match status" value="1"/>
</dbReference>
<sequence>MAATELRRRGVPDATVARLPAYLRVLAAMADRGVRSTSSEELAAAVGVHSAKVRKDLSQLGTYGVRGVGYDVQHLSLEISRELGMTREWAVVIVGMGHLGRALAGHRGFFARGFRVAGLFDVDPAVIGERVGELTIQDLADLPGTVRGRDAIGVIATPESAAQQVADALVAAGVSSILNLAGGNLAVPDAVDVRPVEVAAELQILAFLRQRRDFDVDLERVAP</sequence>
<comment type="caution">
    <text evidence="9">The sequence shown here is derived from an EMBL/GenBank/DDBJ whole genome shotgun (WGS) entry which is preliminary data.</text>
</comment>
<evidence type="ECO:0000256" key="2">
    <source>
        <dbReference type="ARBA" id="ARBA00022491"/>
    </source>
</evidence>
<dbReference type="Gene3D" id="3.40.50.720">
    <property type="entry name" value="NAD(P)-binding Rossmann-like Domain"/>
    <property type="match status" value="1"/>
</dbReference>
<dbReference type="Gene3D" id="1.10.10.10">
    <property type="entry name" value="Winged helix-like DNA-binding domain superfamily/Winged helix DNA-binding domain"/>
    <property type="match status" value="1"/>
</dbReference>
<keyword evidence="5 7" id="KW-0238">DNA-binding</keyword>
<dbReference type="RefSeq" id="WP_344080216.1">
    <property type="nucleotide sequence ID" value="NZ_BAAAPO010000006.1"/>
</dbReference>
<evidence type="ECO:0000313" key="9">
    <source>
        <dbReference type="EMBL" id="GAA1780974.1"/>
    </source>
</evidence>
<comment type="subcellular location">
    <subcellularLocation>
        <location evidence="7">Cytoplasm</location>
    </subcellularLocation>
</comment>
<evidence type="ECO:0000259" key="8">
    <source>
        <dbReference type="SMART" id="SM00881"/>
    </source>
</evidence>
<protein>
    <recommendedName>
        <fullName evidence="7">Redox-sensing transcriptional repressor Rex</fullName>
    </recommendedName>
</protein>
<evidence type="ECO:0000313" key="10">
    <source>
        <dbReference type="Proteomes" id="UP001499938"/>
    </source>
</evidence>
<accession>A0ABN2LBV4</accession>
<dbReference type="InterPro" id="IPR003781">
    <property type="entry name" value="CoA-bd"/>
</dbReference>
<evidence type="ECO:0000256" key="3">
    <source>
        <dbReference type="ARBA" id="ARBA00023015"/>
    </source>
</evidence>
<comment type="function">
    <text evidence="7">Modulates transcription in response to changes in cellular NADH/NAD(+) redox state.</text>
</comment>
<feature type="DNA-binding region" description="H-T-H motif" evidence="7">
    <location>
        <begin position="21"/>
        <end position="60"/>
    </location>
</feature>
<dbReference type="InterPro" id="IPR009718">
    <property type="entry name" value="Rex_DNA-bd_C_dom"/>
</dbReference>
<dbReference type="Proteomes" id="UP001499938">
    <property type="component" value="Unassembled WGS sequence"/>
</dbReference>
<comment type="similarity">
    <text evidence="7">Belongs to the transcriptional regulatory Rex family.</text>
</comment>
<dbReference type="InterPro" id="IPR036388">
    <property type="entry name" value="WH-like_DNA-bd_sf"/>
</dbReference>
<dbReference type="NCBIfam" id="NF003994">
    <property type="entry name" value="PRK05472.2-3"/>
    <property type="match status" value="1"/>
</dbReference>
<dbReference type="Pfam" id="PF02629">
    <property type="entry name" value="CoA_binding"/>
    <property type="match status" value="1"/>
</dbReference>
<dbReference type="InterPro" id="IPR036390">
    <property type="entry name" value="WH_DNA-bd_sf"/>
</dbReference>
<dbReference type="SUPFAM" id="SSF46785">
    <property type="entry name" value="Winged helix' DNA-binding domain"/>
    <property type="match status" value="1"/>
</dbReference>
<evidence type="ECO:0000256" key="7">
    <source>
        <dbReference type="HAMAP-Rule" id="MF_01131"/>
    </source>
</evidence>
<dbReference type="NCBIfam" id="NF003995">
    <property type="entry name" value="PRK05472.2-4"/>
    <property type="match status" value="1"/>
</dbReference>
<gene>
    <name evidence="7" type="primary">rex</name>
    <name evidence="9" type="ORF">GCM10009811_02900</name>
</gene>
<evidence type="ECO:0000256" key="4">
    <source>
        <dbReference type="ARBA" id="ARBA00023027"/>
    </source>
</evidence>
<dbReference type="InterPro" id="IPR022876">
    <property type="entry name" value="Tscrpt_rep_Rex"/>
</dbReference>
<dbReference type="Pfam" id="PF06971">
    <property type="entry name" value="Put_DNA-bind_N"/>
    <property type="match status" value="1"/>
</dbReference>
<dbReference type="HAMAP" id="MF_01131">
    <property type="entry name" value="Rex"/>
    <property type="match status" value="1"/>
</dbReference>
<dbReference type="SUPFAM" id="SSF51735">
    <property type="entry name" value="NAD(P)-binding Rossmann-fold domains"/>
    <property type="match status" value="1"/>
</dbReference>
<comment type="subunit">
    <text evidence="7">Homodimer.</text>
</comment>
<feature type="domain" description="CoA-binding" evidence="8">
    <location>
        <begin position="84"/>
        <end position="184"/>
    </location>
</feature>
<dbReference type="EMBL" id="BAAAPO010000006">
    <property type="protein sequence ID" value="GAA1780974.1"/>
    <property type="molecule type" value="Genomic_DNA"/>
</dbReference>
<dbReference type="NCBIfam" id="NF003996">
    <property type="entry name" value="PRK05472.2-5"/>
    <property type="match status" value="1"/>
</dbReference>
<evidence type="ECO:0000256" key="5">
    <source>
        <dbReference type="ARBA" id="ARBA00023125"/>
    </source>
</evidence>
<keyword evidence="3 7" id="KW-0805">Transcription regulation</keyword>